<name>A0A2U1QDC4_ARTAN</name>
<dbReference type="Proteomes" id="UP000245207">
    <property type="component" value="Unassembled WGS sequence"/>
</dbReference>
<reference evidence="1 2" key="1">
    <citation type="journal article" date="2018" name="Mol. Plant">
        <title>The genome of Artemisia annua provides insight into the evolution of Asteraceae family and artemisinin biosynthesis.</title>
        <authorList>
            <person name="Shen Q."/>
            <person name="Zhang L."/>
            <person name="Liao Z."/>
            <person name="Wang S."/>
            <person name="Yan T."/>
            <person name="Shi P."/>
            <person name="Liu M."/>
            <person name="Fu X."/>
            <person name="Pan Q."/>
            <person name="Wang Y."/>
            <person name="Lv Z."/>
            <person name="Lu X."/>
            <person name="Zhang F."/>
            <person name="Jiang W."/>
            <person name="Ma Y."/>
            <person name="Chen M."/>
            <person name="Hao X."/>
            <person name="Li L."/>
            <person name="Tang Y."/>
            <person name="Lv G."/>
            <person name="Zhou Y."/>
            <person name="Sun X."/>
            <person name="Brodelius P.E."/>
            <person name="Rose J.K.C."/>
            <person name="Tang K."/>
        </authorList>
    </citation>
    <scope>NUCLEOTIDE SEQUENCE [LARGE SCALE GENOMIC DNA]</scope>
    <source>
        <strain evidence="2">cv. Huhao1</strain>
        <tissue evidence="1">Leaf</tissue>
    </source>
</reference>
<evidence type="ECO:0000313" key="1">
    <source>
        <dbReference type="EMBL" id="PWA95998.1"/>
    </source>
</evidence>
<dbReference type="OrthoDB" id="1576948at2759"/>
<dbReference type="PANTHER" id="PTHR34130:SF5">
    <property type="entry name" value="OS08G0243800 PROTEIN"/>
    <property type="match status" value="1"/>
</dbReference>
<evidence type="ECO:0000313" key="2">
    <source>
        <dbReference type="Proteomes" id="UP000245207"/>
    </source>
</evidence>
<gene>
    <name evidence="1" type="ORF">CTI12_AA029620</name>
</gene>
<proteinExistence type="predicted"/>
<organism evidence="1 2">
    <name type="scientific">Artemisia annua</name>
    <name type="common">Sweet wormwood</name>
    <dbReference type="NCBI Taxonomy" id="35608"/>
    <lineage>
        <taxon>Eukaryota</taxon>
        <taxon>Viridiplantae</taxon>
        <taxon>Streptophyta</taxon>
        <taxon>Embryophyta</taxon>
        <taxon>Tracheophyta</taxon>
        <taxon>Spermatophyta</taxon>
        <taxon>Magnoliopsida</taxon>
        <taxon>eudicotyledons</taxon>
        <taxon>Gunneridae</taxon>
        <taxon>Pentapetalae</taxon>
        <taxon>asterids</taxon>
        <taxon>campanulids</taxon>
        <taxon>Asterales</taxon>
        <taxon>Asteraceae</taxon>
        <taxon>Asteroideae</taxon>
        <taxon>Anthemideae</taxon>
        <taxon>Artemisiinae</taxon>
        <taxon>Artemisia</taxon>
    </lineage>
</organism>
<comment type="caution">
    <text evidence="1">The sequence shown here is derived from an EMBL/GenBank/DDBJ whole genome shotgun (WGS) entry which is preliminary data.</text>
</comment>
<sequence length="183" mass="21049">MEDHMHDEDDTLSLSDLRIEDDTTNSQEQDFLGFFSEEWSRDQSCNTSPENIIFCGKQFSSKSSVARDKTSQLFRSNYDSFRFMSMKNRSRPSTPRCKSLPTRLTPSSSCKSKWHVFMFGFGSGKFPTTMDMSDIKNRQLRRSIDDGEEESGVRRSGNKGWWRLVDVLGCGTGYERDTIVVTD</sequence>
<dbReference type="PANTHER" id="PTHR34130">
    <property type="entry name" value="OS08G0243800 PROTEIN"/>
    <property type="match status" value="1"/>
</dbReference>
<dbReference type="AlphaFoldDB" id="A0A2U1QDC4"/>
<accession>A0A2U1QDC4</accession>
<keyword evidence="2" id="KW-1185">Reference proteome</keyword>
<protein>
    <submittedName>
        <fullName evidence="1">Uncharacterized protein</fullName>
    </submittedName>
</protein>
<dbReference type="EMBL" id="PKPP01000206">
    <property type="protein sequence ID" value="PWA95998.1"/>
    <property type="molecule type" value="Genomic_DNA"/>
</dbReference>